<dbReference type="Proteomes" id="UP000214760">
    <property type="component" value="Unassembled WGS sequence"/>
</dbReference>
<keyword evidence="1" id="KW-1133">Transmembrane helix</keyword>
<dbReference type="Gene3D" id="1.10.1760.20">
    <property type="match status" value="1"/>
</dbReference>
<protein>
    <submittedName>
        <fullName evidence="2">ECF transporter S component, folate family</fullName>
    </submittedName>
</protein>
<evidence type="ECO:0000313" key="2">
    <source>
        <dbReference type="EMBL" id="SFR89191.1"/>
    </source>
</evidence>
<feature type="transmembrane region" description="Helical" evidence="1">
    <location>
        <begin position="87"/>
        <end position="109"/>
    </location>
</feature>
<feature type="transmembrane region" description="Helical" evidence="1">
    <location>
        <begin position="54"/>
        <end position="75"/>
    </location>
</feature>
<dbReference type="InterPro" id="IPR030949">
    <property type="entry name" value="ECF_S_folate_fam"/>
</dbReference>
<proteinExistence type="predicted"/>
<evidence type="ECO:0000256" key="1">
    <source>
        <dbReference type="SAM" id="Phobius"/>
    </source>
</evidence>
<dbReference type="GO" id="GO:0022857">
    <property type="term" value="F:transmembrane transporter activity"/>
    <property type="evidence" value="ECO:0007669"/>
    <property type="project" value="InterPro"/>
</dbReference>
<accession>A0A1I6KDB1</accession>
<gene>
    <name evidence="2" type="ORF">SAMN02910262_02455</name>
</gene>
<feature type="transmembrane region" description="Helical" evidence="1">
    <location>
        <begin position="152"/>
        <end position="175"/>
    </location>
</feature>
<feature type="transmembrane region" description="Helical" evidence="1">
    <location>
        <begin position="121"/>
        <end position="140"/>
    </location>
</feature>
<evidence type="ECO:0000313" key="3">
    <source>
        <dbReference type="Proteomes" id="UP000214760"/>
    </source>
</evidence>
<sequence length="226" mass="25341">MERNGEESIATLISHPAAYRRNLLMRRLSFLKEVFLMKKTFAAYRLSLKEFRRVRVITATAMLMAASIVLGYFTLDIGPYLKIGFSTLVNQIVALLFGPVVGAVYNGLLDVIKYFIKPTGPFFPGFTVSAMISGLIYGTVFYRKKISFRRILAAEFAVCLLVNVLLGTYWLSLLYGKGFLALLPMRALKNLIQCPVNAVLFRLLAGRMEALGLFRTFRGEETGARA</sequence>
<dbReference type="NCBIfam" id="TIGR04518">
    <property type="entry name" value="ECF_S_folT_fam"/>
    <property type="match status" value="1"/>
</dbReference>
<reference evidence="2 3" key="1">
    <citation type="submission" date="2016-10" db="EMBL/GenBank/DDBJ databases">
        <authorList>
            <person name="de Groot N.N."/>
        </authorList>
    </citation>
    <scope>NUCLEOTIDE SEQUENCE [LARGE SCALE GENOMIC DNA]</scope>
    <source>
        <strain evidence="2 3">F</strain>
    </source>
</reference>
<dbReference type="AlphaFoldDB" id="A0A1I6KDB1"/>
<keyword evidence="1" id="KW-0472">Membrane</keyword>
<name>A0A1I6KDB1_9FIRM</name>
<dbReference type="Pfam" id="PF12822">
    <property type="entry name" value="ECF_trnsprt"/>
    <property type="match status" value="1"/>
</dbReference>
<dbReference type="EMBL" id="FOZC01000017">
    <property type="protein sequence ID" value="SFR89191.1"/>
    <property type="molecule type" value="Genomic_DNA"/>
</dbReference>
<dbReference type="InterPro" id="IPR024529">
    <property type="entry name" value="ECF_trnsprt_substrate-spec"/>
</dbReference>
<organism evidence="2 3">
    <name type="scientific">[Clostridium] aminophilum</name>
    <dbReference type="NCBI Taxonomy" id="1526"/>
    <lineage>
        <taxon>Bacteria</taxon>
        <taxon>Bacillati</taxon>
        <taxon>Bacillota</taxon>
        <taxon>Clostridia</taxon>
        <taxon>Lachnospirales</taxon>
        <taxon>Lachnospiraceae</taxon>
    </lineage>
</organism>
<keyword evidence="1" id="KW-0812">Transmembrane</keyword>